<dbReference type="AlphaFoldDB" id="A0AAN9XVP0"/>
<sequence length="85" mass="9628">MKSHRYLEDGEDLVMVDLNDLDACQMLKKLEGICQAVVCNVLGKGTVGEEIFELARVRAWHWLGAGVKGFSYTYRDRIINPPKCL</sequence>
<comment type="caution">
    <text evidence="1">The sequence shown here is derived from an EMBL/GenBank/DDBJ whole genome shotgun (WGS) entry which is preliminary data.</text>
</comment>
<protein>
    <submittedName>
        <fullName evidence="1">Uncharacterized protein</fullName>
    </submittedName>
</protein>
<evidence type="ECO:0000313" key="2">
    <source>
        <dbReference type="Proteomes" id="UP001386955"/>
    </source>
</evidence>
<dbReference type="EMBL" id="JAYMYS010000001">
    <property type="protein sequence ID" value="KAK7411691.1"/>
    <property type="molecule type" value="Genomic_DNA"/>
</dbReference>
<gene>
    <name evidence="1" type="ORF">VNO78_03128</name>
</gene>
<reference evidence="1 2" key="1">
    <citation type="submission" date="2024-01" db="EMBL/GenBank/DDBJ databases">
        <title>The genomes of 5 underutilized Papilionoideae crops provide insights into root nodulation and disease resistanc.</title>
        <authorList>
            <person name="Jiang F."/>
        </authorList>
    </citation>
    <scope>NUCLEOTIDE SEQUENCE [LARGE SCALE GENOMIC DNA]</scope>
    <source>
        <strain evidence="1">DUOXIRENSHENG_FW03</strain>
        <tissue evidence="1">Leaves</tissue>
    </source>
</reference>
<evidence type="ECO:0000313" key="1">
    <source>
        <dbReference type="EMBL" id="KAK7411691.1"/>
    </source>
</evidence>
<proteinExistence type="predicted"/>
<organism evidence="1 2">
    <name type="scientific">Psophocarpus tetragonolobus</name>
    <name type="common">Winged bean</name>
    <name type="synonym">Dolichos tetragonolobus</name>
    <dbReference type="NCBI Taxonomy" id="3891"/>
    <lineage>
        <taxon>Eukaryota</taxon>
        <taxon>Viridiplantae</taxon>
        <taxon>Streptophyta</taxon>
        <taxon>Embryophyta</taxon>
        <taxon>Tracheophyta</taxon>
        <taxon>Spermatophyta</taxon>
        <taxon>Magnoliopsida</taxon>
        <taxon>eudicotyledons</taxon>
        <taxon>Gunneridae</taxon>
        <taxon>Pentapetalae</taxon>
        <taxon>rosids</taxon>
        <taxon>fabids</taxon>
        <taxon>Fabales</taxon>
        <taxon>Fabaceae</taxon>
        <taxon>Papilionoideae</taxon>
        <taxon>50 kb inversion clade</taxon>
        <taxon>NPAAA clade</taxon>
        <taxon>indigoferoid/millettioid clade</taxon>
        <taxon>Phaseoleae</taxon>
        <taxon>Psophocarpus</taxon>
    </lineage>
</organism>
<dbReference type="Proteomes" id="UP001386955">
    <property type="component" value="Unassembled WGS sequence"/>
</dbReference>
<accession>A0AAN9XVP0</accession>
<name>A0AAN9XVP0_PSOTE</name>
<keyword evidence="2" id="KW-1185">Reference proteome</keyword>